<keyword evidence="2" id="KW-1003">Cell membrane</keyword>
<organism evidence="7 8">
    <name type="scientific">Mesorhizobium retamae</name>
    <dbReference type="NCBI Taxonomy" id="2912854"/>
    <lineage>
        <taxon>Bacteria</taxon>
        <taxon>Pseudomonadati</taxon>
        <taxon>Pseudomonadota</taxon>
        <taxon>Alphaproteobacteria</taxon>
        <taxon>Hyphomicrobiales</taxon>
        <taxon>Phyllobacteriaceae</taxon>
        <taxon>Mesorhizobium</taxon>
    </lineage>
</organism>
<evidence type="ECO:0000313" key="7">
    <source>
        <dbReference type="EMBL" id="MCG7508423.1"/>
    </source>
</evidence>
<sequence>MRLEPKPAPSLAMSILYPVAAIVVTFIIAGVLVMLAGANPLSVFRLVLKGAAGSQFAILETLTRATPLIFTGLAVAVAFRAKLWNIGAEAQLYMGAIITVVLGTGALPLPAIILVPLVMLAALIGGALLLAGPAWLKLRFGVDEVVTTLLINFIVLLFVSMLLEGVLKDPMALGWPQSPKIIAEAQLPRVITGKRLHYGFVIAVALAIGLWFVMKKTVLGYEMRAVGHNAEAARFLGMPVNGVLMKTALLSGGIAALGGFSEVAGLKGSLTLDLSPGFGYTGIVVAMLAMLNPIGVVFSAIFVAGIFVGAAAMSRSAGVPSYIADVMVATSLLTMVTAIMLSRYRVKWK</sequence>
<dbReference type="RefSeq" id="WP_239369932.1">
    <property type="nucleotide sequence ID" value="NZ_JAKREW010000041.1"/>
</dbReference>
<feature type="transmembrane region" description="Helical" evidence="6">
    <location>
        <begin position="113"/>
        <end position="136"/>
    </location>
</feature>
<feature type="transmembrane region" description="Helical" evidence="6">
    <location>
        <begin position="56"/>
        <end position="78"/>
    </location>
</feature>
<dbReference type="Pfam" id="PF02653">
    <property type="entry name" value="BPD_transp_2"/>
    <property type="match status" value="1"/>
</dbReference>
<evidence type="ECO:0000256" key="4">
    <source>
        <dbReference type="ARBA" id="ARBA00022989"/>
    </source>
</evidence>
<name>A0ABS9QNK2_9HYPH</name>
<evidence type="ECO:0000256" key="2">
    <source>
        <dbReference type="ARBA" id="ARBA00022475"/>
    </source>
</evidence>
<dbReference type="CDD" id="cd06580">
    <property type="entry name" value="TM_PBP1_transp_TpRbsC_like"/>
    <property type="match status" value="1"/>
</dbReference>
<reference evidence="7 8" key="1">
    <citation type="submission" date="2022-02" db="EMBL/GenBank/DDBJ databases">
        <title>Draft genome sequence of Mezorhizobium retamae strain IRAMC:0171 isolated from Retama raetam nodules.</title>
        <authorList>
            <person name="Bengaied R."/>
            <person name="Sbissi I."/>
            <person name="Huber K."/>
            <person name="Ghodbane F."/>
            <person name="Nouioui I."/>
            <person name="Tarhouni M."/>
            <person name="Gtari M."/>
        </authorList>
    </citation>
    <scope>NUCLEOTIDE SEQUENCE [LARGE SCALE GENOMIC DNA]</scope>
    <source>
        <strain evidence="7 8">IRAMC:0171</strain>
    </source>
</reference>
<dbReference type="Proteomes" id="UP001201701">
    <property type="component" value="Unassembled WGS sequence"/>
</dbReference>
<gene>
    <name evidence="7" type="ORF">L4923_25610</name>
</gene>
<keyword evidence="4 6" id="KW-1133">Transmembrane helix</keyword>
<evidence type="ECO:0000256" key="6">
    <source>
        <dbReference type="SAM" id="Phobius"/>
    </source>
</evidence>
<keyword evidence="5 6" id="KW-0472">Membrane</keyword>
<keyword evidence="8" id="KW-1185">Reference proteome</keyword>
<feature type="transmembrane region" description="Helical" evidence="6">
    <location>
        <begin position="90"/>
        <end position="107"/>
    </location>
</feature>
<feature type="transmembrane region" description="Helical" evidence="6">
    <location>
        <begin position="196"/>
        <end position="214"/>
    </location>
</feature>
<keyword evidence="3 6" id="KW-0812">Transmembrane</keyword>
<evidence type="ECO:0000256" key="5">
    <source>
        <dbReference type="ARBA" id="ARBA00023136"/>
    </source>
</evidence>
<feature type="transmembrane region" description="Helical" evidence="6">
    <location>
        <begin position="280"/>
        <end position="310"/>
    </location>
</feature>
<dbReference type="InterPro" id="IPR001851">
    <property type="entry name" value="ABC_transp_permease"/>
</dbReference>
<evidence type="ECO:0000313" key="8">
    <source>
        <dbReference type="Proteomes" id="UP001201701"/>
    </source>
</evidence>
<feature type="transmembrane region" description="Helical" evidence="6">
    <location>
        <begin position="148"/>
        <end position="167"/>
    </location>
</feature>
<feature type="transmembrane region" description="Helical" evidence="6">
    <location>
        <begin position="12"/>
        <end position="36"/>
    </location>
</feature>
<evidence type="ECO:0000256" key="1">
    <source>
        <dbReference type="ARBA" id="ARBA00004651"/>
    </source>
</evidence>
<feature type="transmembrane region" description="Helical" evidence="6">
    <location>
        <begin position="235"/>
        <end position="260"/>
    </location>
</feature>
<proteinExistence type="predicted"/>
<dbReference type="PANTHER" id="PTHR47089:SF1">
    <property type="entry name" value="GUANOSINE ABC TRANSPORTER PERMEASE PROTEIN NUPP"/>
    <property type="match status" value="1"/>
</dbReference>
<dbReference type="PANTHER" id="PTHR47089">
    <property type="entry name" value="ABC TRANSPORTER, PERMEASE PROTEIN"/>
    <property type="match status" value="1"/>
</dbReference>
<comment type="caution">
    <text evidence="7">The sequence shown here is derived from an EMBL/GenBank/DDBJ whole genome shotgun (WGS) entry which is preliminary data.</text>
</comment>
<accession>A0ABS9QNK2</accession>
<comment type="subcellular location">
    <subcellularLocation>
        <location evidence="1">Cell membrane</location>
        <topology evidence="1">Multi-pass membrane protein</topology>
    </subcellularLocation>
</comment>
<evidence type="ECO:0000256" key="3">
    <source>
        <dbReference type="ARBA" id="ARBA00022692"/>
    </source>
</evidence>
<feature type="transmembrane region" description="Helical" evidence="6">
    <location>
        <begin position="322"/>
        <end position="341"/>
    </location>
</feature>
<dbReference type="EMBL" id="JAKREW010000041">
    <property type="protein sequence ID" value="MCG7508423.1"/>
    <property type="molecule type" value="Genomic_DNA"/>
</dbReference>
<protein>
    <submittedName>
        <fullName evidence="7">ABC transporter permease</fullName>
    </submittedName>
</protein>